<gene>
    <name evidence="2" type="ORF">CCMP2556_LOCUS26753</name>
</gene>
<sequence>MRASFDLGGHIFVGGKGMDHLNQFCDILHDWWIKYRRLDPNLPVYEDFDESDCRFLIPIAIHGDEGRGRYKRPIMIFSFQPILTNFEGQANLKGATYLNRLLFTAIPSSMYAKSDKTIDTLVEAMISDFNSLYQHGFRVMTPDGHAVVFRPVYVGLKGDWPYVRKIAKLRTGFQATIPRKCHLCDVEDFLPTQSQNLRPGYNNPSPYKDDHLPLSDLPGGSAPERLRTDPMHTYAIGYGKDENASVLVILEPKLVEIVQVMKYMNKASCKFWRTLYANGIFLEREAAECAVAAGWQMIDPRLNNRHLKIG</sequence>
<comment type="caution">
    <text evidence="2">The sequence shown here is derived from an EMBL/GenBank/DDBJ whole genome shotgun (WGS) entry which is preliminary data.</text>
</comment>
<evidence type="ECO:0000256" key="1">
    <source>
        <dbReference type="SAM" id="MobiDB-lite"/>
    </source>
</evidence>
<proteinExistence type="predicted"/>
<feature type="region of interest" description="Disordered" evidence="1">
    <location>
        <begin position="195"/>
        <end position="226"/>
    </location>
</feature>
<evidence type="ECO:0000313" key="2">
    <source>
        <dbReference type="EMBL" id="CAK9053218.1"/>
    </source>
</evidence>
<feature type="compositionally biased region" description="Polar residues" evidence="1">
    <location>
        <begin position="195"/>
        <end position="205"/>
    </location>
</feature>
<accession>A0ABP0MNZ7</accession>
<reference evidence="2 3" key="1">
    <citation type="submission" date="2024-02" db="EMBL/GenBank/DDBJ databases">
        <authorList>
            <person name="Chen Y."/>
            <person name="Shah S."/>
            <person name="Dougan E. K."/>
            <person name="Thang M."/>
            <person name="Chan C."/>
        </authorList>
    </citation>
    <scope>NUCLEOTIDE SEQUENCE [LARGE SCALE GENOMIC DNA]</scope>
</reference>
<protein>
    <submittedName>
        <fullName evidence="2">Uncharacterized protein</fullName>
    </submittedName>
</protein>
<name>A0ABP0MNZ7_9DINO</name>
<organism evidence="2 3">
    <name type="scientific">Durusdinium trenchii</name>
    <dbReference type="NCBI Taxonomy" id="1381693"/>
    <lineage>
        <taxon>Eukaryota</taxon>
        <taxon>Sar</taxon>
        <taxon>Alveolata</taxon>
        <taxon>Dinophyceae</taxon>
        <taxon>Suessiales</taxon>
        <taxon>Symbiodiniaceae</taxon>
        <taxon>Durusdinium</taxon>
    </lineage>
</organism>
<dbReference type="Proteomes" id="UP001642484">
    <property type="component" value="Unassembled WGS sequence"/>
</dbReference>
<keyword evidence="3" id="KW-1185">Reference proteome</keyword>
<evidence type="ECO:0000313" key="3">
    <source>
        <dbReference type="Proteomes" id="UP001642484"/>
    </source>
</evidence>
<dbReference type="EMBL" id="CAXAMN010018890">
    <property type="protein sequence ID" value="CAK9053218.1"/>
    <property type="molecule type" value="Genomic_DNA"/>
</dbReference>